<evidence type="ECO:0000256" key="3">
    <source>
        <dbReference type="ARBA" id="ARBA00022801"/>
    </source>
</evidence>
<dbReference type="Gene3D" id="3.40.50.1820">
    <property type="entry name" value="alpha/beta hydrolase"/>
    <property type="match status" value="2"/>
</dbReference>
<gene>
    <name evidence="7" type="primary">LOC115807106</name>
</gene>
<dbReference type="PROSITE" id="PS00122">
    <property type="entry name" value="CARBOXYLESTERASE_B_1"/>
    <property type="match status" value="1"/>
</dbReference>
<evidence type="ECO:0000313" key="7">
    <source>
        <dbReference type="RefSeq" id="XP_030623828.1"/>
    </source>
</evidence>
<evidence type="ECO:0000256" key="2">
    <source>
        <dbReference type="ARBA" id="ARBA00022729"/>
    </source>
</evidence>
<dbReference type="EC" id="3.1.1.-" evidence="4"/>
<keyword evidence="6" id="KW-1185">Reference proteome</keyword>
<feature type="domain" description="Carboxylesterase type B" evidence="5">
    <location>
        <begin position="11"/>
        <end position="214"/>
    </location>
</feature>
<dbReference type="Pfam" id="PF00135">
    <property type="entry name" value="COesterase"/>
    <property type="match status" value="2"/>
</dbReference>
<dbReference type="InterPro" id="IPR029058">
    <property type="entry name" value="AB_hydrolase_fold"/>
</dbReference>
<evidence type="ECO:0000256" key="4">
    <source>
        <dbReference type="RuleBase" id="RU361235"/>
    </source>
</evidence>
<comment type="similarity">
    <text evidence="1 4">Belongs to the type-B carboxylesterase/lipase family.</text>
</comment>
<keyword evidence="2" id="KW-0732">Signal</keyword>
<organism evidence="6 7">
    <name type="scientific">Chanos chanos</name>
    <name type="common">Milkfish</name>
    <name type="synonym">Mugil chanos</name>
    <dbReference type="NCBI Taxonomy" id="29144"/>
    <lineage>
        <taxon>Eukaryota</taxon>
        <taxon>Metazoa</taxon>
        <taxon>Chordata</taxon>
        <taxon>Craniata</taxon>
        <taxon>Vertebrata</taxon>
        <taxon>Euteleostomi</taxon>
        <taxon>Actinopterygii</taxon>
        <taxon>Neopterygii</taxon>
        <taxon>Teleostei</taxon>
        <taxon>Ostariophysi</taxon>
        <taxon>Gonorynchiformes</taxon>
        <taxon>Chanidae</taxon>
        <taxon>Chanos</taxon>
    </lineage>
</organism>
<keyword evidence="3 4" id="KW-0378">Hydrolase</keyword>
<name>A0A6J2UVT9_CHACN</name>
<evidence type="ECO:0000256" key="1">
    <source>
        <dbReference type="ARBA" id="ARBA00005964"/>
    </source>
</evidence>
<dbReference type="GO" id="GO:0016787">
    <property type="term" value="F:hydrolase activity"/>
    <property type="evidence" value="ECO:0007669"/>
    <property type="project" value="UniProtKB-KW"/>
</dbReference>
<accession>A0A6J2UVT9</accession>
<dbReference type="Proteomes" id="UP000504632">
    <property type="component" value="Chromosome 3"/>
</dbReference>
<dbReference type="InterPro" id="IPR019819">
    <property type="entry name" value="Carboxylesterase_B_CS"/>
</dbReference>
<dbReference type="AlphaFoldDB" id="A0A6J2UVT9"/>
<protein>
    <recommendedName>
        <fullName evidence="4">Carboxylic ester hydrolase</fullName>
        <ecNumber evidence="4">3.1.1.-</ecNumber>
    </recommendedName>
</protein>
<evidence type="ECO:0000259" key="5">
    <source>
        <dbReference type="Pfam" id="PF00135"/>
    </source>
</evidence>
<dbReference type="RefSeq" id="XP_030623828.1">
    <property type="nucleotide sequence ID" value="XM_030767968.1"/>
</dbReference>
<dbReference type="InParanoid" id="A0A6J2UVT9"/>
<dbReference type="PROSITE" id="PS00941">
    <property type="entry name" value="CARBOXYLESTERASE_B_2"/>
    <property type="match status" value="1"/>
</dbReference>
<dbReference type="InterPro" id="IPR051093">
    <property type="entry name" value="Neuroligin/BSAL"/>
</dbReference>
<proteinExistence type="inferred from homology"/>
<dbReference type="GeneID" id="115807106"/>
<evidence type="ECO:0000313" key="6">
    <source>
        <dbReference type="Proteomes" id="UP000504632"/>
    </source>
</evidence>
<dbReference type="InterPro" id="IPR002018">
    <property type="entry name" value="CarbesteraseB"/>
</dbReference>
<dbReference type="PANTHER" id="PTHR43903">
    <property type="entry name" value="NEUROLIGIN"/>
    <property type="match status" value="1"/>
</dbReference>
<sequence>MSISKKQSTITPCVFKGIPFAALPGRFEKPKPHPGWDGVLKATEFRKRCLQPNLLQTDTYGSEDCLYLNIWVPQGSQAVLHLPLLIYMCSIMWTINYLDNYLYNGEEIADRGNVIVVSSNYHLSPLGFLSTRDLQKPGNYGLWDQHAAIAWVHRNIAAFGGDPNNITVFGVSAGGASVNFQIISPKNKGLIRRAISQSGSVFCPWAMNTNPKALTMKPLLSSSSLILAAKVNMIGTASIEYNSPVTVVCTVVFSGGLDYNTDTEGWANYPTWDDIKRTIVDIETDYIFLVPAQTSLHLHAKNARTAHAYSYKFSVSTLIATYPFWVTTDHAEGLQYVFGKPFSSPLTYFPQHRDVSGYLISYWTNFAKTGDPNKGGSTVPVTWPTYTTSGLKYLEINSRMSSSSVKQRLRTHYVQYWTTNYSRFP</sequence>
<feature type="domain" description="Carboxylesterase type B" evidence="5">
    <location>
        <begin position="271"/>
        <end position="417"/>
    </location>
</feature>
<dbReference type="SUPFAM" id="SSF53474">
    <property type="entry name" value="alpha/beta-Hydrolases"/>
    <property type="match status" value="1"/>
</dbReference>
<dbReference type="InterPro" id="IPR019826">
    <property type="entry name" value="Carboxylesterase_B_AS"/>
</dbReference>
<reference evidence="7" key="1">
    <citation type="submission" date="2025-08" db="UniProtKB">
        <authorList>
            <consortium name="RefSeq"/>
        </authorList>
    </citation>
    <scope>IDENTIFICATION</scope>
</reference>
<dbReference type="OrthoDB" id="19653at2759"/>